<name>A0A9P6B7H5_9AGAM</name>
<protein>
    <recommendedName>
        <fullName evidence="4">Sensor domain-containing protein</fullName>
    </recommendedName>
</protein>
<dbReference type="OrthoDB" id="2576477at2759"/>
<evidence type="ECO:0000313" key="3">
    <source>
        <dbReference type="Proteomes" id="UP000886523"/>
    </source>
</evidence>
<proteinExistence type="predicted"/>
<dbReference type="EMBL" id="MU128919">
    <property type="protein sequence ID" value="KAF9519199.1"/>
    <property type="molecule type" value="Genomic_DNA"/>
</dbReference>
<evidence type="ECO:0000313" key="2">
    <source>
        <dbReference type="EMBL" id="KAF9519199.1"/>
    </source>
</evidence>
<feature type="transmembrane region" description="Helical" evidence="1">
    <location>
        <begin position="201"/>
        <end position="223"/>
    </location>
</feature>
<keyword evidence="1" id="KW-0472">Membrane</keyword>
<dbReference type="Proteomes" id="UP000886523">
    <property type="component" value="Unassembled WGS sequence"/>
</dbReference>
<accession>A0A9P6B7H5</accession>
<evidence type="ECO:0008006" key="4">
    <source>
        <dbReference type="Google" id="ProtNLM"/>
    </source>
</evidence>
<sequence length="276" mass="31009">MASDDPLGGRDIVAVGLDEPPSYSEAVRRAKRSRRRTTSITVPSNLDERTPLLAAPVDYSTSIGHSRRYFSPMAQSQYWLPVFHLLIINFPFALLVWLYLFLGVLVGTTLLLTLPLGALMWWLTLVGSRFFTNTEILMQCKFHGLPRPPRRPTFHQFATVVDTESGRSIEPSFLQNTYAMFLDWEGSYLPIFHFLVIKASIALVLTPFLLAVVPPLIILILPAPLALRLLLHHPLPLPGVYIVPLVVATPLKNKARAAVDEANPLYHIRIPTLVWT</sequence>
<organism evidence="2 3">
    <name type="scientific">Hydnum rufescens UP504</name>
    <dbReference type="NCBI Taxonomy" id="1448309"/>
    <lineage>
        <taxon>Eukaryota</taxon>
        <taxon>Fungi</taxon>
        <taxon>Dikarya</taxon>
        <taxon>Basidiomycota</taxon>
        <taxon>Agaricomycotina</taxon>
        <taxon>Agaricomycetes</taxon>
        <taxon>Cantharellales</taxon>
        <taxon>Hydnaceae</taxon>
        <taxon>Hydnum</taxon>
    </lineage>
</organism>
<gene>
    <name evidence="2" type="ORF">BS47DRAFT_1482181</name>
</gene>
<dbReference type="AlphaFoldDB" id="A0A9P6B7H5"/>
<feature type="transmembrane region" description="Helical" evidence="1">
    <location>
        <begin position="78"/>
        <end position="102"/>
    </location>
</feature>
<keyword evidence="1" id="KW-0812">Transmembrane</keyword>
<evidence type="ECO:0000256" key="1">
    <source>
        <dbReference type="SAM" id="Phobius"/>
    </source>
</evidence>
<keyword evidence="1" id="KW-1133">Transmembrane helix</keyword>
<keyword evidence="3" id="KW-1185">Reference proteome</keyword>
<comment type="caution">
    <text evidence="2">The sequence shown here is derived from an EMBL/GenBank/DDBJ whole genome shotgun (WGS) entry which is preliminary data.</text>
</comment>
<feature type="transmembrane region" description="Helical" evidence="1">
    <location>
        <begin position="108"/>
        <end position="131"/>
    </location>
</feature>
<reference evidence="2" key="1">
    <citation type="journal article" date="2020" name="Nat. Commun.">
        <title>Large-scale genome sequencing of mycorrhizal fungi provides insights into the early evolution of symbiotic traits.</title>
        <authorList>
            <person name="Miyauchi S."/>
            <person name="Kiss E."/>
            <person name="Kuo A."/>
            <person name="Drula E."/>
            <person name="Kohler A."/>
            <person name="Sanchez-Garcia M."/>
            <person name="Morin E."/>
            <person name="Andreopoulos B."/>
            <person name="Barry K.W."/>
            <person name="Bonito G."/>
            <person name="Buee M."/>
            <person name="Carver A."/>
            <person name="Chen C."/>
            <person name="Cichocki N."/>
            <person name="Clum A."/>
            <person name="Culley D."/>
            <person name="Crous P.W."/>
            <person name="Fauchery L."/>
            <person name="Girlanda M."/>
            <person name="Hayes R.D."/>
            <person name="Keri Z."/>
            <person name="LaButti K."/>
            <person name="Lipzen A."/>
            <person name="Lombard V."/>
            <person name="Magnuson J."/>
            <person name="Maillard F."/>
            <person name="Murat C."/>
            <person name="Nolan M."/>
            <person name="Ohm R.A."/>
            <person name="Pangilinan J."/>
            <person name="Pereira M.F."/>
            <person name="Perotto S."/>
            <person name="Peter M."/>
            <person name="Pfister S."/>
            <person name="Riley R."/>
            <person name="Sitrit Y."/>
            <person name="Stielow J.B."/>
            <person name="Szollosi G."/>
            <person name="Zifcakova L."/>
            <person name="Stursova M."/>
            <person name="Spatafora J.W."/>
            <person name="Tedersoo L."/>
            <person name="Vaario L.M."/>
            <person name="Yamada A."/>
            <person name="Yan M."/>
            <person name="Wang P."/>
            <person name="Xu J."/>
            <person name="Bruns T."/>
            <person name="Baldrian P."/>
            <person name="Vilgalys R."/>
            <person name="Dunand C."/>
            <person name="Henrissat B."/>
            <person name="Grigoriev I.V."/>
            <person name="Hibbett D."/>
            <person name="Nagy L.G."/>
            <person name="Martin F.M."/>
        </authorList>
    </citation>
    <scope>NUCLEOTIDE SEQUENCE</scope>
    <source>
        <strain evidence="2">UP504</strain>
    </source>
</reference>